<dbReference type="InterPro" id="IPR043148">
    <property type="entry name" value="TagF_C"/>
</dbReference>
<reference evidence="1" key="2">
    <citation type="submission" date="2021-01" db="EMBL/GenBank/DDBJ databases">
        <authorList>
            <person name="Mieszkin S."/>
            <person name="Pouder E."/>
            <person name="Alain K."/>
        </authorList>
    </citation>
    <scope>NUCLEOTIDE SEQUENCE</scope>
    <source>
        <strain evidence="1">HW T2.11</strain>
    </source>
</reference>
<proteinExistence type="predicted"/>
<dbReference type="SUPFAM" id="SSF53756">
    <property type="entry name" value="UDP-Glycosyltransferase/glycogen phosphorylase"/>
    <property type="match status" value="1"/>
</dbReference>
<organism evidence="1 2">
    <name type="scientific">Acidisoma silvae</name>
    <dbReference type="NCBI Taxonomy" id="2802396"/>
    <lineage>
        <taxon>Bacteria</taxon>
        <taxon>Pseudomonadati</taxon>
        <taxon>Pseudomonadota</taxon>
        <taxon>Alphaproteobacteria</taxon>
        <taxon>Acetobacterales</taxon>
        <taxon>Acidocellaceae</taxon>
        <taxon>Acidisoma</taxon>
    </lineage>
</organism>
<comment type="caution">
    <text evidence="1">The sequence shown here is derived from an EMBL/GenBank/DDBJ whole genome shotgun (WGS) entry which is preliminary data.</text>
</comment>
<dbReference type="RefSeq" id="WP_227320859.1">
    <property type="nucleotide sequence ID" value="NZ_JAESVB010000003.1"/>
</dbReference>
<dbReference type="Gene3D" id="3.40.50.12580">
    <property type="match status" value="1"/>
</dbReference>
<reference evidence="1" key="1">
    <citation type="journal article" date="2021" name="Microorganisms">
        <title>Acidisoma silvae sp. nov. and Acidisomacellulosilytica sp. nov., Two Acidophilic Bacteria Isolated from Decaying Wood, Hydrolyzing Cellulose and Producing Poly-3-hydroxybutyrate.</title>
        <authorList>
            <person name="Mieszkin S."/>
            <person name="Pouder E."/>
            <person name="Uroz S."/>
            <person name="Simon-Colin C."/>
            <person name="Alain K."/>
        </authorList>
    </citation>
    <scope>NUCLEOTIDE SEQUENCE</scope>
    <source>
        <strain evidence="1">HW T2.11</strain>
    </source>
</reference>
<protein>
    <submittedName>
        <fullName evidence="1">Uncharacterized protein</fullName>
    </submittedName>
</protein>
<dbReference type="EMBL" id="JAESVB010000003">
    <property type="protein sequence ID" value="MCB8875189.1"/>
    <property type="molecule type" value="Genomic_DNA"/>
</dbReference>
<sequence>MKIAFLYNHDAIHQIPHTIPVASSLAQRGIDVHVLTSSAEQRETAASLIAPGAQITFHDLTLRWPDRAADRLLRPIAPYKRIAILREHARLLDTFDAIVVPETTTTLLRTRFGVTHPKLIYIPHGAGDGAAGFRNTTRNFDLVLLSGEKVRDRMLSGGLITPDNHAIIGYPKFDISLGRPAERFFDNDLPTVVYNPHFNPHISSWYPSGRAVLDWFARQDRLNLIFAPHTMLFKRALHITPIHKRIGWRGSLPKYLRHHPRIHIDTGSRRSVDMSYTRATDIYLGDVSSQIYEWIARPRPAIFFNTGGEDRAASPDFGHWSLGDVIRSVAELPAVLDRALADPDAFRPQQEARRDLTFSMTATPAGERGAEAILAFMERSARSPG</sequence>
<accession>A0A964DYM8</accession>
<keyword evidence="2" id="KW-1185">Reference proteome</keyword>
<evidence type="ECO:0000313" key="2">
    <source>
        <dbReference type="Proteomes" id="UP000708298"/>
    </source>
</evidence>
<gene>
    <name evidence="1" type="ORF">ASILVAE211_08365</name>
</gene>
<evidence type="ECO:0000313" key="1">
    <source>
        <dbReference type="EMBL" id="MCB8875189.1"/>
    </source>
</evidence>
<dbReference type="AlphaFoldDB" id="A0A964DYM8"/>
<name>A0A964DYM8_9PROT</name>
<dbReference type="Proteomes" id="UP000708298">
    <property type="component" value="Unassembled WGS sequence"/>
</dbReference>